<feature type="region of interest" description="Disordered" evidence="5">
    <location>
        <begin position="473"/>
        <end position="493"/>
    </location>
</feature>
<dbReference type="Pfam" id="PF00410">
    <property type="entry name" value="Ribosomal_S8"/>
    <property type="match status" value="1"/>
</dbReference>
<feature type="compositionally biased region" description="Polar residues" evidence="5">
    <location>
        <begin position="22"/>
        <end position="38"/>
    </location>
</feature>
<feature type="domain" description="BZIP" evidence="6">
    <location>
        <begin position="469"/>
        <end position="529"/>
    </location>
</feature>
<gene>
    <name evidence="7" type="ORF">SPHA_3217</name>
</gene>
<dbReference type="InterPro" id="IPR046347">
    <property type="entry name" value="bZIP_sf"/>
</dbReference>
<dbReference type="SUPFAM" id="SSF57959">
    <property type="entry name" value="Leucine zipper domain"/>
    <property type="match status" value="1"/>
</dbReference>
<dbReference type="InterPro" id="IPR000630">
    <property type="entry name" value="Ribosomal_uS8"/>
</dbReference>
<dbReference type="OrthoDB" id="10250260at2759"/>
<evidence type="ECO:0000313" key="7">
    <source>
        <dbReference type="EMBL" id="CAE1151755.1"/>
    </source>
</evidence>
<organism evidence="7 8">
    <name type="scientific">Acanthosepion pharaonis</name>
    <name type="common">Pharaoh cuttlefish</name>
    <name type="synonym">Sepia pharaonis</name>
    <dbReference type="NCBI Taxonomy" id="158019"/>
    <lineage>
        <taxon>Eukaryota</taxon>
        <taxon>Metazoa</taxon>
        <taxon>Spiralia</taxon>
        <taxon>Lophotrochozoa</taxon>
        <taxon>Mollusca</taxon>
        <taxon>Cephalopoda</taxon>
        <taxon>Coleoidea</taxon>
        <taxon>Decapodiformes</taxon>
        <taxon>Sepiida</taxon>
        <taxon>Sepiina</taxon>
        <taxon>Sepiidae</taxon>
        <taxon>Acanthosepion</taxon>
    </lineage>
</organism>
<evidence type="ECO:0000256" key="2">
    <source>
        <dbReference type="ARBA" id="ARBA00022980"/>
    </source>
</evidence>
<dbReference type="Pfam" id="PF07716">
    <property type="entry name" value="bZIP_2"/>
    <property type="match status" value="1"/>
</dbReference>
<protein>
    <submittedName>
        <fullName evidence="7">RP-S15Ae</fullName>
    </submittedName>
</protein>
<keyword evidence="8" id="KW-1185">Reference proteome</keyword>
<reference evidence="7" key="1">
    <citation type="submission" date="2021-01" db="EMBL/GenBank/DDBJ databases">
        <authorList>
            <person name="Li R."/>
            <person name="Bekaert M."/>
        </authorList>
    </citation>
    <scope>NUCLEOTIDE SEQUENCE</scope>
    <source>
        <strain evidence="7">Farmed</strain>
    </source>
</reference>
<dbReference type="EMBL" id="CAHIKZ030000094">
    <property type="protein sequence ID" value="CAE1151755.1"/>
    <property type="molecule type" value="Genomic_DNA"/>
</dbReference>
<dbReference type="GO" id="GO:0005840">
    <property type="term" value="C:ribosome"/>
    <property type="evidence" value="ECO:0007669"/>
    <property type="project" value="UniProtKB-KW"/>
</dbReference>
<dbReference type="GO" id="GO:1990904">
    <property type="term" value="C:ribonucleoprotein complex"/>
    <property type="evidence" value="ECO:0007669"/>
    <property type="project" value="UniProtKB-KW"/>
</dbReference>
<dbReference type="GO" id="GO:0003735">
    <property type="term" value="F:structural constituent of ribosome"/>
    <property type="evidence" value="ECO:0007669"/>
    <property type="project" value="InterPro"/>
</dbReference>
<dbReference type="GO" id="GO:0006412">
    <property type="term" value="P:translation"/>
    <property type="evidence" value="ECO:0007669"/>
    <property type="project" value="InterPro"/>
</dbReference>
<evidence type="ECO:0000256" key="4">
    <source>
        <dbReference type="SAM" id="Coils"/>
    </source>
</evidence>
<accession>A0A812AQN7</accession>
<dbReference type="SMART" id="SM00338">
    <property type="entry name" value="BRLZ"/>
    <property type="match status" value="1"/>
</dbReference>
<dbReference type="NCBIfam" id="NF003115">
    <property type="entry name" value="PRK04034.1"/>
    <property type="match status" value="1"/>
</dbReference>
<dbReference type="FunFam" id="3.30.1370.30:FF:000001">
    <property type="entry name" value="40S ribosomal protein S15a"/>
    <property type="match status" value="1"/>
</dbReference>
<dbReference type="PANTHER" id="PTHR11758">
    <property type="entry name" value="40S RIBOSOMAL PROTEIN S15A"/>
    <property type="match status" value="1"/>
</dbReference>
<name>A0A812AQN7_ACAPH</name>
<dbReference type="PROSITE" id="PS50217">
    <property type="entry name" value="BZIP"/>
    <property type="match status" value="1"/>
</dbReference>
<dbReference type="InterPro" id="IPR035987">
    <property type="entry name" value="Ribosomal_uS8_sf"/>
</dbReference>
<comment type="caution">
    <text evidence="7">The sequence shown here is derived from an EMBL/GenBank/DDBJ whole genome shotgun (WGS) entry which is preliminary data.</text>
</comment>
<dbReference type="Gene3D" id="3.30.1370.30">
    <property type="match status" value="1"/>
</dbReference>
<feature type="region of interest" description="Disordered" evidence="5">
    <location>
        <begin position="219"/>
        <end position="248"/>
    </location>
</feature>
<dbReference type="Gene3D" id="3.30.1490.10">
    <property type="match status" value="1"/>
</dbReference>
<comment type="similarity">
    <text evidence="1">Belongs to the universal ribosomal protein uS8 family.</text>
</comment>
<keyword evidence="2" id="KW-0689">Ribosomal protein</keyword>
<feature type="coiled-coil region" evidence="4">
    <location>
        <begin position="501"/>
        <end position="528"/>
    </location>
</feature>
<evidence type="ECO:0000259" key="6">
    <source>
        <dbReference type="PROSITE" id="PS50217"/>
    </source>
</evidence>
<feature type="region of interest" description="Disordered" evidence="5">
    <location>
        <begin position="13"/>
        <end position="44"/>
    </location>
</feature>
<evidence type="ECO:0000313" key="8">
    <source>
        <dbReference type="Proteomes" id="UP000597762"/>
    </source>
</evidence>
<evidence type="ECO:0000256" key="5">
    <source>
        <dbReference type="SAM" id="MobiDB-lite"/>
    </source>
</evidence>
<keyword evidence="3" id="KW-0687">Ribonucleoprotein</keyword>
<dbReference type="Proteomes" id="UP000597762">
    <property type="component" value="Unassembled WGS sequence"/>
</dbReference>
<dbReference type="InterPro" id="IPR004827">
    <property type="entry name" value="bZIP"/>
</dbReference>
<dbReference type="Gene3D" id="1.20.5.170">
    <property type="match status" value="1"/>
</dbReference>
<dbReference type="AlphaFoldDB" id="A0A812AQN7"/>
<dbReference type="FunFam" id="3.30.1490.10:FF:000002">
    <property type="entry name" value="40S ribosomal protein S15a"/>
    <property type="match status" value="1"/>
</dbReference>
<dbReference type="GO" id="GO:0003700">
    <property type="term" value="F:DNA-binding transcription factor activity"/>
    <property type="evidence" value="ECO:0007669"/>
    <property type="project" value="InterPro"/>
</dbReference>
<proteinExistence type="inferred from homology"/>
<feature type="compositionally biased region" description="Basic residues" evidence="5">
    <location>
        <begin position="474"/>
        <end position="493"/>
    </location>
</feature>
<evidence type="ECO:0000256" key="3">
    <source>
        <dbReference type="ARBA" id="ARBA00023274"/>
    </source>
</evidence>
<dbReference type="PROSITE" id="PS00036">
    <property type="entry name" value="BZIP_BASIC"/>
    <property type="match status" value="1"/>
</dbReference>
<evidence type="ECO:0000256" key="1">
    <source>
        <dbReference type="ARBA" id="ARBA00006471"/>
    </source>
</evidence>
<sequence>MLSDDERYIPLTKYEDDHSIDVDSNQSNNGDNNESQHIVTGPPQEASETAKLLLQRSSRCKKPPPHLLLCDIDIKCWGIISPWSRDLSNEPRSRPFYGLRAQVVKMVRMNPLADALNTIEKAGRKGKRQVMVRPCSKVTCKFLMVMMKHGYIDEFEMVDDHRNGKIVVNLNGRLNKCGVISPRFDIRLSELEKWTNNLLPSRQFGFLVLTTSGGILDHEESRRKHLASPSVAEKRNEKKGGKNKLRPRRRSSEVVLLVLARKERDLLEIKFEVETEAFCKNQAITIVDSELFMTQHTQEPISMINCEEKNPTEENSAQCLPLLLDDLFSPSMVDDFFHEIEDTNGLFNTGPDLMSDMNSTADSFSWDLENLLIPENINTLFALSEEASVQKQSTQAENIIHNESIELQQQQQQLVSLSENMTAIIDSISADIKMSTTPQEQLPISNDSKSVQSLQQSATSSFSDNVSVVEKYHERRQRNNLASRKSREKRKKNNHSILLEIEELSSTNEKLKTKIKTLEENLEKVKGELFASIVAKKSA</sequence>
<keyword evidence="4" id="KW-0175">Coiled coil</keyword>
<dbReference type="SUPFAM" id="SSF56047">
    <property type="entry name" value="Ribosomal protein S8"/>
    <property type="match status" value="1"/>
</dbReference>